<organism evidence="6 7">
    <name type="scientific">Polaromonas naphthalenivorans (strain CJ2)</name>
    <dbReference type="NCBI Taxonomy" id="365044"/>
    <lineage>
        <taxon>Bacteria</taxon>
        <taxon>Pseudomonadati</taxon>
        <taxon>Pseudomonadota</taxon>
        <taxon>Betaproteobacteria</taxon>
        <taxon>Burkholderiales</taxon>
        <taxon>Comamonadaceae</taxon>
        <taxon>Polaromonas</taxon>
    </lineage>
</organism>
<dbReference type="GO" id="GO:0016020">
    <property type="term" value="C:membrane"/>
    <property type="evidence" value="ECO:0007669"/>
    <property type="project" value="UniProtKB-SubCell"/>
</dbReference>
<reference evidence="7" key="1">
    <citation type="journal article" date="2009" name="Environ. Microbiol.">
        <title>The genome of Polaromonas naphthalenivorans strain CJ2, isolated from coal tar-contaminated sediment, reveals physiological and metabolic versatility and evolution through extensive horizontal gene transfer.</title>
        <authorList>
            <person name="Yagi J.M."/>
            <person name="Sims D."/>
            <person name="Brettin T."/>
            <person name="Bruce D."/>
            <person name="Madsen E.L."/>
        </authorList>
    </citation>
    <scope>NUCLEOTIDE SEQUENCE [LARGE SCALE GENOMIC DNA]</scope>
    <source>
        <strain evidence="7">CJ2</strain>
    </source>
</reference>
<dbReference type="Pfam" id="PF01943">
    <property type="entry name" value="Polysacc_synt"/>
    <property type="match status" value="1"/>
</dbReference>
<dbReference type="OrthoDB" id="88014at2"/>
<proteinExistence type="predicted"/>
<dbReference type="HOGENOM" id="CLU_022017_6_3_4"/>
<evidence type="ECO:0000256" key="1">
    <source>
        <dbReference type="ARBA" id="ARBA00004141"/>
    </source>
</evidence>
<dbReference type="STRING" id="365044.Pnap_3189"/>
<evidence type="ECO:0000256" key="3">
    <source>
        <dbReference type="ARBA" id="ARBA00022989"/>
    </source>
</evidence>
<feature type="transmembrane region" description="Helical" evidence="5">
    <location>
        <begin position="269"/>
        <end position="286"/>
    </location>
</feature>
<keyword evidence="7" id="KW-1185">Reference proteome</keyword>
<dbReference type="CDD" id="cd13128">
    <property type="entry name" value="MATE_Wzx_like"/>
    <property type="match status" value="1"/>
</dbReference>
<sequence length="446" mass="49977">MLNKLKKIITHKSFIKYFINTSWMFFEQFFRLLAGVFVGIYVARYLGPMQFGIFSYAGAFVALFAALSKLGLDGVVVRELINQPECKNKILGTAFWLKVTASLVVLGVIATILPWSSNDKQTNIYIYIIAMGLLFQTFEIADFYFQSTTQIKYVSMCRTVQLAISSAVKLYLIYIEADLMPFVIVTLIDQIMLALAFILMLYAKNSISIFSYFSKSIAASLLKDSWPLIVSSLAISLYMRIDQIIIKELLGVADVGLYSAALRISETTYLVPVIICTSIFPAIIATKKLGDEIYSKRILILFESMMLASILIAIPISIFSDLIMKSLFGEKYMIAGSVLAIHVWSGVFVFMGVAAGKWMLVENITKQTMYRTLAGAIINILLNLILIPIYGIKGSALATLITCFTTSILMNYISVKTRKCFWMQMSALIFPGRCIISSFKKSNQKI</sequence>
<dbReference type="InterPro" id="IPR002797">
    <property type="entry name" value="Polysacc_synth"/>
</dbReference>
<evidence type="ECO:0000313" key="7">
    <source>
        <dbReference type="Proteomes" id="UP000000644"/>
    </source>
</evidence>
<dbReference type="InterPro" id="IPR052556">
    <property type="entry name" value="PolySynth_Transporter"/>
</dbReference>
<feature type="transmembrane region" description="Helical" evidence="5">
    <location>
        <begin position="298"/>
        <end position="320"/>
    </location>
</feature>
<dbReference type="EMBL" id="CP000529">
    <property type="protein sequence ID" value="ABM38487.1"/>
    <property type="molecule type" value="Genomic_DNA"/>
</dbReference>
<protein>
    <submittedName>
        <fullName evidence="6">Polysaccharide biosynthesis protein</fullName>
    </submittedName>
</protein>
<gene>
    <name evidence="6" type="ordered locus">Pnap_3189</name>
</gene>
<feature type="transmembrane region" description="Helical" evidence="5">
    <location>
        <begin position="53"/>
        <end position="72"/>
    </location>
</feature>
<feature type="transmembrane region" description="Helical" evidence="5">
    <location>
        <begin position="181"/>
        <end position="203"/>
    </location>
</feature>
<keyword evidence="2 5" id="KW-0812">Transmembrane</keyword>
<dbReference type="Proteomes" id="UP000000644">
    <property type="component" value="Chromosome"/>
</dbReference>
<feature type="transmembrane region" description="Helical" evidence="5">
    <location>
        <begin position="396"/>
        <end position="415"/>
    </location>
</feature>
<evidence type="ECO:0000256" key="2">
    <source>
        <dbReference type="ARBA" id="ARBA00022692"/>
    </source>
</evidence>
<evidence type="ECO:0000256" key="5">
    <source>
        <dbReference type="SAM" id="Phobius"/>
    </source>
</evidence>
<name>A1VS59_POLNA</name>
<dbReference type="PANTHER" id="PTHR43424:SF1">
    <property type="entry name" value="LOCUS PUTATIVE PROTEIN 1-RELATED"/>
    <property type="match status" value="1"/>
</dbReference>
<keyword evidence="4 5" id="KW-0472">Membrane</keyword>
<evidence type="ECO:0000313" key="6">
    <source>
        <dbReference type="EMBL" id="ABM38487.1"/>
    </source>
</evidence>
<evidence type="ECO:0000256" key="4">
    <source>
        <dbReference type="ARBA" id="ARBA00023136"/>
    </source>
</evidence>
<keyword evidence="3 5" id="KW-1133">Transmembrane helix</keyword>
<dbReference type="KEGG" id="pna:Pnap_3189"/>
<dbReference type="eggNOG" id="COG2244">
    <property type="taxonomic scope" value="Bacteria"/>
</dbReference>
<dbReference type="AlphaFoldDB" id="A1VS59"/>
<dbReference type="PANTHER" id="PTHR43424">
    <property type="entry name" value="LOCUS PUTATIVE PROTEIN 1-RELATED"/>
    <property type="match status" value="1"/>
</dbReference>
<feature type="transmembrane region" description="Helical" evidence="5">
    <location>
        <begin position="93"/>
        <end position="112"/>
    </location>
</feature>
<accession>A1VS59</accession>
<feature type="transmembrane region" description="Helical" evidence="5">
    <location>
        <begin position="368"/>
        <end position="390"/>
    </location>
</feature>
<feature type="transmembrane region" description="Helical" evidence="5">
    <location>
        <begin position="124"/>
        <end position="145"/>
    </location>
</feature>
<comment type="subcellular location">
    <subcellularLocation>
        <location evidence="1">Membrane</location>
        <topology evidence="1">Multi-pass membrane protein</topology>
    </subcellularLocation>
</comment>
<feature type="transmembrane region" description="Helical" evidence="5">
    <location>
        <begin position="29"/>
        <end position="47"/>
    </location>
</feature>
<feature type="transmembrane region" description="Helical" evidence="5">
    <location>
        <begin position="332"/>
        <end position="356"/>
    </location>
</feature>